<evidence type="ECO:0000313" key="13">
    <source>
        <dbReference type="EMBL" id="ODR48359.1"/>
    </source>
</evidence>
<reference evidence="15 18" key="1">
    <citation type="submission" date="2016-07" db="EMBL/GenBank/DDBJ databases">
        <title>Characterization of isolates of Eisenbergiella tayi derived from blood cultures, using whole genome sequencing.</title>
        <authorList>
            <person name="Burdz T."/>
            <person name="Wiebe D."/>
            <person name="Huynh C."/>
            <person name="Bernard K."/>
        </authorList>
    </citation>
    <scope>NUCLEOTIDE SEQUENCE [LARGE SCALE GENOMIC DNA]</scope>
    <source>
        <strain evidence="11 15">NML 110608</strain>
        <strain evidence="12 18">NML 120489</strain>
    </source>
</reference>
<reference evidence="14 17" key="2">
    <citation type="submission" date="2016-08" db="EMBL/GenBank/DDBJ databases">
        <title>Characterization of Isolates of Eisenbergiella tayi Derived from Blood Cultures, Using Whole Genome Sequencing.</title>
        <authorList>
            <person name="Bernier A.-M."/>
            <person name="Burdz T."/>
            <person name="Wiebe D."/>
            <person name="Bernard K."/>
        </authorList>
    </citation>
    <scope>NUCLEOTIDE SEQUENCE [LARGE SCALE GENOMIC DNA]</scope>
    <source>
        <strain evidence="14 17">NML120146</strain>
    </source>
</reference>
<evidence type="ECO:0000256" key="1">
    <source>
        <dbReference type="ARBA" id="ARBA00012417"/>
    </source>
</evidence>
<keyword evidence="6" id="KW-0239">DNA-directed DNA polymerase</keyword>
<evidence type="ECO:0000259" key="9">
    <source>
        <dbReference type="Pfam" id="PF06144"/>
    </source>
</evidence>
<dbReference type="Proteomes" id="UP000094869">
    <property type="component" value="Unassembled WGS sequence"/>
</dbReference>
<name>A0A1E3A4L2_9FIRM</name>
<dbReference type="SUPFAM" id="SSF52540">
    <property type="entry name" value="P-loop containing nucleoside triphosphate hydrolases"/>
    <property type="match status" value="1"/>
</dbReference>
<dbReference type="InterPro" id="IPR010372">
    <property type="entry name" value="DNA_pol3_delta_N"/>
</dbReference>
<dbReference type="Pfam" id="PF21694">
    <property type="entry name" value="DNA_pol3_delta_C"/>
    <property type="match status" value="1"/>
</dbReference>
<reference evidence="13 16" key="3">
    <citation type="submission" date="2016-08" db="EMBL/GenBank/DDBJ databases">
        <authorList>
            <person name="Seilhamer J.J."/>
        </authorList>
    </citation>
    <scope>NUCLEOTIDE SEQUENCE [LARGE SCALE GENOMIC DNA]</scope>
    <source>
        <strain evidence="13 16">NML150140-1</strain>
    </source>
</reference>
<gene>
    <name evidence="12" type="ORF">BEH84_05341</name>
    <name evidence="13" type="ORF">BEI59_20570</name>
    <name evidence="11" type="ORF">BEI61_03950</name>
    <name evidence="14" type="ORF">BEI63_01430</name>
</gene>
<dbReference type="Proteomes" id="UP000094067">
    <property type="component" value="Unassembled WGS sequence"/>
</dbReference>
<accession>A0A1E3A4L2</accession>
<dbReference type="InterPro" id="IPR048466">
    <property type="entry name" value="DNA_pol3_delta-like_C"/>
</dbReference>
<feature type="domain" description="DNA polymerase III delta subunit-like C-terminal" evidence="10">
    <location>
        <begin position="204"/>
        <end position="323"/>
    </location>
</feature>
<dbReference type="Gene3D" id="1.10.8.60">
    <property type="match status" value="1"/>
</dbReference>
<evidence type="ECO:0000313" key="15">
    <source>
        <dbReference type="Proteomes" id="UP000094067"/>
    </source>
</evidence>
<dbReference type="InterPro" id="IPR008921">
    <property type="entry name" value="DNA_pol3_clamp-load_cplx_C"/>
</dbReference>
<dbReference type="GeneID" id="93301213"/>
<dbReference type="InterPro" id="IPR027417">
    <property type="entry name" value="P-loop_NTPase"/>
</dbReference>
<comment type="caution">
    <text evidence="11">The sequence shown here is derived from an EMBL/GenBank/DDBJ whole genome shotgun (WGS) entry which is preliminary data.</text>
</comment>
<dbReference type="Gene3D" id="1.20.272.10">
    <property type="match status" value="1"/>
</dbReference>
<organism evidence="11 15">
    <name type="scientific">Eisenbergiella tayi</name>
    <dbReference type="NCBI Taxonomy" id="1432052"/>
    <lineage>
        <taxon>Bacteria</taxon>
        <taxon>Bacillati</taxon>
        <taxon>Bacillota</taxon>
        <taxon>Clostridia</taxon>
        <taxon>Lachnospirales</taxon>
        <taxon>Lachnospiraceae</taxon>
        <taxon>Eisenbergiella</taxon>
    </lineage>
</organism>
<dbReference type="Gene3D" id="3.40.50.300">
    <property type="entry name" value="P-loop containing nucleotide triphosphate hydrolases"/>
    <property type="match status" value="1"/>
</dbReference>
<dbReference type="GO" id="GO:0003677">
    <property type="term" value="F:DNA binding"/>
    <property type="evidence" value="ECO:0007669"/>
    <property type="project" value="InterPro"/>
</dbReference>
<dbReference type="GO" id="GO:0006261">
    <property type="term" value="P:DNA-templated DNA replication"/>
    <property type="evidence" value="ECO:0007669"/>
    <property type="project" value="TreeGrafter"/>
</dbReference>
<evidence type="ECO:0000256" key="6">
    <source>
        <dbReference type="ARBA" id="ARBA00022932"/>
    </source>
</evidence>
<keyword evidence="17" id="KW-1185">Reference proteome</keyword>
<comment type="catalytic activity">
    <reaction evidence="8">
        <text>DNA(n) + a 2'-deoxyribonucleoside 5'-triphosphate = DNA(n+1) + diphosphate</text>
        <dbReference type="Rhea" id="RHEA:22508"/>
        <dbReference type="Rhea" id="RHEA-COMP:17339"/>
        <dbReference type="Rhea" id="RHEA-COMP:17340"/>
        <dbReference type="ChEBI" id="CHEBI:33019"/>
        <dbReference type="ChEBI" id="CHEBI:61560"/>
        <dbReference type="ChEBI" id="CHEBI:173112"/>
        <dbReference type="EC" id="2.7.7.7"/>
    </reaction>
</comment>
<dbReference type="PANTHER" id="PTHR34388">
    <property type="entry name" value="DNA POLYMERASE III SUBUNIT DELTA"/>
    <property type="match status" value="1"/>
</dbReference>
<dbReference type="Proteomes" id="UP000094271">
    <property type="component" value="Unassembled WGS sequence"/>
</dbReference>
<dbReference type="EMBL" id="MCGH01000003">
    <property type="protein sequence ID" value="ODM03156.1"/>
    <property type="molecule type" value="Genomic_DNA"/>
</dbReference>
<comment type="similarity">
    <text evidence="7">Belongs to the DNA polymerase HolA subunit family.</text>
</comment>
<protein>
    <recommendedName>
        <fullName evidence="2">DNA polymerase III subunit delta</fullName>
        <ecNumber evidence="1">2.7.7.7</ecNumber>
    </recommendedName>
</protein>
<proteinExistence type="inferred from homology"/>
<evidence type="ECO:0000259" key="10">
    <source>
        <dbReference type="Pfam" id="PF21694"/>
    </source>
</evidence>
<evidence type="ECO:0000313" key="11">
    <source>
        <dbReference type="EMBL" id="ODM03156.1"/>
    </source>
</evidence>
<evidence type="ECO:0000256" key="2">
    <source>
        <dbReference type="ARBA" id="ARBA00017703"/>
    </source>
</evidence>
<dbReference type="EMBL" id="MEHA01000017">
    <property type="protein sequence ID" value="ODR48359.1"/>
    <property type="molecule type" value="Genomic_DNA"/>
</dbReference>
<evidence type="ECO:0000256" key="5">
    <source>
        <dbReference type="ARBA" id="ARBA00022705"/>
    </source>
</evidence>
<dbReference type="EMBL" id="MEHD01000006">
    <property type="protein sequence ID" value="ODR61617.1"/>
    <property type="molecule type" value="Genomic_DNA"/>
</dbReference>
<evidence type="ECO:0000313" key="18">
    <source>
        <dbReference type="Proteomes" id="UP000095003"/>
    </source>
</evidence>
<dbReference type="GO" id="GO:0003887">
    <property type="term" value="F:DNA-directed DNA polymerase activity"/>
    <property type="evidence" value="ECO:0007669"/>
    <property type="project" value="UniProtKB-KW"/>
</dbReference>
<dbReference type="SUPFAM" id="SSF48019">
    <property type="entry name" value="post-AAA+ oligomerization domain-like"/>
    <property type="match status" value="1"/>
</dbReference>
<evidence type="ECO:0000313" key="14">
    <source>
        <dbReference type="EMBL" id="ODR61617.1"/>
    </source>
</evidence>
<keyword evidence="4" id="KW-0548">Nucleotidyltransferase</keyword>
<dbReference type="Pfam" id="PF06144">
    <property type="entry name" value="DNA_pol3_delta"/>
    <property type="match status" value="1"/>
</dbReference>
<dbReference type="PANTHER" id="PTHR34388:SF1">
    <property type="entry name" value="DNA POLYMERASE III SUBUNIT DELTA"/>
    <property type="match status" value="1"/>
</dbReference>
<dbReference type="Proteomes" id="UP000095003">
    <property type="component" value="Unassembled WGS sequence"/>
</dbReference>
<evidence type="ECO:0000256" key="8">
    <source>
        <dbReference type="ARBA" id="ARBA00049244"/>
    </source>
</evidence>
<dbReference type="PATRIC" id="fig|1432052.3.peg.5911"/>
<evidence type="ECO:0000313" key="17">
    <source>
        <dbReference type="Proteomes" id="UP000094869"/>
    </source>
</evidence>
<evidence type="ECO:0000313" key="16">
    <source>
        <dbReference type="Proteomes" id="UP000094271"/>
    </source>
</evidence>
<keyword evidence="5" id="KW-0235">DNA replication</keyword>
<evidence type="ECO:0000256" key="4">
    <source>
        <dbReference type="ARBA" id="ARBA00022695"/>
    </source>
</evidence>
<dbReference type="GO" id="GO:0009360">
    <property type="term" value="C:DNA polymerase III complex"/>
    <property type="evidence" value="ECO:0007669"/>
    <property type="project" value="InterPro"/>
</dbReference>
<keyword evidence="3" id="KW-0808">Transferase</keyword>
<dbReference type="AlphaFoldDB" id="A0A1E3A4L2"/>
<dbReference type="OrthoDB" id="9775929at2"/>
<dbReference type="NCBIfam" id="TIGR01128">
    <property type="entry name" value="holA"/>
    <property type="match status" value="1"/>
</dbReference>
<evidence type="ECO:0000256" key="3">
    <source>
        <dbReference type="ARBA" id="ARBA00022679"/>
    </source>
</evidence>
<evidence type="ECO:0000313" key="12">
    <source>
        <dbReference type="EMBL" id="ODM08018.1"/>
    </source>
</evidence>
<dbReference type="EMBL" id="MCGI01000006">
    <property type="protein sequence ID" value="ODM08018.1"/>
    <property type="molecule type" value="Genomic_DNA"/>
</dbReference>
<dbReference type="InterPro" id="IPR005790">
    <property type="entry name" value="DNA_polIII_delta"/>
</dbReference>
<dbReference type="RefSeq" id="WP_044973070.1">
    <property type="nucleotide sequence ID" value="NZ_BAABXS010000006.1"/>
</dbReference>
<feature type="domain" description="DNA polymerase III delta N-terminal" evidence="9">
    <location>
        <begin position="17"/>
        <end position="130"/>
    </location>
</feature>
<evidence type="ECO:0000256" key="7">
    <source>
        <dbReference type="ARBA" id="ARBA00034754"/>
    </source>
</evidence>
<dbReference type="EC" id="2.7.7.7" evidence="1"/>
<sequence length="333" mass="37915">MQQLLEDIKNRQFRQVYLLYGQEAYLKNQYRDKLKEALVQDGDTMNFTVFKGKNSNPGEIIDLAETMPFLAERRVILIEDSGFFKKGGEQLADYLKEPASTVCILFSESEVDKRNKLFKAVKDNGCAVEFATQDETTLKRWVLGRIKKENKVISSASLDFFLQKTGSDMENISREMEKLFCYTLKKDTITEEDIEAVCTHQVTSQIFDMVESIAMGRQQQALKLYYDLLALKEPPMRILFLIGRQFNLLLQVKELKAKGCDNRKIGEKTGLHSFIAGKYVSQAARFKKEELREALEACVSTDEAVKSGRLNDTMGVELLIVRYSSGGRASGRA</sequence>